<dbReference type="InterPro" id="IPR029154">
    <property type="entry name" value="HIBADH-like_NADP-bd"/>
</dbReference>
<evidence type="ECO:0000259" key="4">
    <source>
        <dbReference type="Pfam" id="PF03446"/>
    </source>
</evidence>
<protein>
    <submittedName>
        <fullName evidence="6">3-hydroxyisobutyrate dehydrogenase-like 3, mitochondrial</fullName>
    </submittedName>
</protein>
<evidence type="ECO:0000256" key="2">
    <source>
        <dbReference type="ARBA" id="ARBA00023027"/>
    </source>
</evidence>
<keyword evidence="1" id="KW-0560">Oxidoreductase</keyword>
<organism evidence="6 7">
    <name type="scientific">Sesamum alatum</name>
    <dbReference type="NCBI Taxonomy" id="300844"/>
    <lineage>
        <taxon>Eukaryota</taxon>
        <taxon>Viridiplantae</taxon>
        <taxon>Streptophyta</taxon>
        <taxon>Embryophyta</taxon>
        <taxon>Tracheophyta</taxon>
        <taxon>Spermatophyta</taxon>
        <taxon>Magnoliopsida</taxon>
        <taxon>eudicotyledons</taxon>
        <taxon>Gunneridae</taxon>
        <taxon>Pentapetalae</taxon>
        <taxon>asterids</taxon>
        <taxon>lamiids</taxon>
        <taxon>Lamiales</taxon>
        <taxon>Pedaliaceae</taxon>
        <taxon>Sesamum</taxon>
    </lineage>
</organism>
<dbReference type="InterPro" id="IPR013328">
    <property type="entry name" value="6PGD_dom2"/>
</dbReference>
<dbReference type="PIRSF" id="PIRSF000103">
    <property type="entry name" value="HIBADH"/>
    <property type="match status" value="1"/>
</dbReference>
<feature type="domain" description="3-hydroxyisobutyrate dehydrogenase-like NAD-binding" evidence="5">
    <location>
        <begin position="174"/>
        <end position="295"/>
    </location>
</feature>
<dbReference type="PANTHER" id="PTHR43060:SF13">
    <property type="entry name" value="3-HYDROXYISOBUTYRATE DEHYDROGENASE-LIKE 2, MITOCHONDRIAL-RELATED"/>
    <property type="match status" value="1"/>
</dbReference>
<dbReference type="SUPFAM" id="SSF51735">
    <property type="entry name" value="NAD(P)-binding Rossmann-fold domains"/>
    <property type="match status" value="1"/>
</dbReference>
<evidence type="ECO:0000256" key="3">
    <source>
        <dbReference type="PIRSR" id="PIRSR000103-1"/>
    </source>
</evidence>
<dbReference type="Gene3D" id="1.10.1040.10">
    <property type="entry name" value="N-(1-d-carboxylethyl)-l-norvaline Dehydrogenase, domain 2"/>
    <property type="match status" value="1"/>
</dbReference>
<evidence type="ECO:0000313" key="7">
    <source>
        <dbReference type="Proteomes" id="UP001293254"/>
    </source>
</evidence>
<proteinExistence type="predicted"/>
<dbReference type="GO" id="GO:0051287">
    <property type="term" value="F:NAD binding"/>
    <property type="evidence" value="ECO:0007669"/>
    <property type="project" value="InterPro"/>
</dbReference>
<dbReference type="Pfam" id="PF14833">
    <property type="entry name" value="NAD_binding_11"/>
    <property type="match status" value="1"/>
</dbReference>
<comment type="caution">
    <text evidence="6">The sequence shown here is derived from an EMBL/GenBank/DDBJ whole genome shotgun (WGS) entry which is preliminary data.</text>
</comment>
<reference evidence="6" key="2">
    <citation type="journal article" date="2024" name="Plant">
        <title>Genomic evolution and insights into agronomic trait innovations of Sesamum species.</title>
        <authorList>
            <person name="Miao H."/>
            <person name="Wang L."/>
            <person name="Qu L."/>
            <person name="Liu H."/>
            <person name="Sun Y."/>
            <person name="Le M."/>
            <person name="Wang Q."/>
            <person name="Wei S."/>
            <person name="Zheng Y."/>
            <person name="Lin W."/>
            <person name="Duan Y."/>
            <person name="Cao H."/>
            <person name="Xiong S."/>
            <person name="Wang X."/>
            <person name="Wei L."/>
            <person name="Li C."/>
            <person name="Ma Q."/>
            <person name="Ju M."/>
            <person name="Zhao R."/>
            <person name="Li G."/>
            <person name="Mu C."/>
            <person name="Tian Q."/>
            <person name="Mei H."/>
            <person name="Zhang T."/>
            <person name="Gao T."/>
            <person name="Zhang H."/>
        </authorList>
    </citation>
    <scope>NUCLEOTIDE SEQUENCE</scope>
    <source>
        <strain evidence="6">3651</strain>
    </source>
</reference>
<dbReference type="InterPro" id="IPR036291">
    <property type="entry name" value="NAD(P)-bd_dom_sf"/>
</dbReference>
<dbReference type="Pfam" id="PF03446">
    <property type="entry name" value="NAD_binding_2"/>
    <property type="match status" value="1"/>
</dbReference>
<evidence type="ECO:0000256" key="1">
    <source>
        <dbReference type="ARBA" id="ARBA00023002"/>
    </source>
</evidence>
<evidence type="ECO:0000313" key="6">
    <source>
        <dbReference type="EMBL" id="KAK4438288.1"/>
    </source>
</evidence>
<reference evidence="6" key="1">
    <citation type="submission" date="2020-06" db="EMBL/GenBank/DDBJ databases">
        <authorList>
            <person name="Li T."/>
            <person name="Hu X."/>
            <person name="Zhang T."/>
            <person name="Song X."/>
            <person name="Zhang H."/>
            <person name="Dai N."/>
            <person name="Sheng W."/>
            <person name="Hou X."/>
            <person name="Wei L."/>
        </authorList>
    </citation>
    <scope>NUCLEOTIDE SEQUENCE</scope>
    <source>
        <strain evidence="6">3651</strain>
        <tissue evidence="6">Leaf</tissue>
    </source>
</reference>
<dbReference type="InterPro" id="IPR006115">
    <property type="entry name" value="6PGDH_NADP-bd"/>
</dbReference>
<keyword evidence="7" id="KW-1185">Reference proteome</keyword>
<dbReference type="SUPFAM" id="SSF48179">
    <property type="entry name" value="6-phosphogluconate dehydrogenase C-terminal domain-like"/>
    <property type="match status" value="1"/>
</dbReference>
<sequence length="304" mass="31544">MGGHYPAPVAPTRTRIGWIGIGVMGGAMATRLISAGYSVSVYARNPSKATSLLSIGATLAASPAELAASSDVVFTMIGHPSDVQTLVLDTLLPSLKPNTVIIDHTSSHPVLARQIYESALEKNGYSIDAPVSGGDIGARDGKLAIFAGGDTEVVQWLKPLFDILGKVNYMGSAGKGQSSKIANQIVVGGSLVGLSEGLVFAEKAGLDKDKFLEAVRGGAAGSMVMELFGKRMIGRDFRPGGFAEYMVKDLGMGVDLEEEEEEVMVLPGAALSKQLFSGMVANGDGKLGTQGVITVIERINGMGG</sequence>
<dbReference type="AlphaFoldDB" id="A0AAE2CXN2"/>
<keyword evidence="2" id="KW-0520">NAD</keyword>
<dbReference type="EMBL" id="JACGWO010000001">
    <property type="protein sequence ID" value="KAK4438288.1"/>
    <property type="molecule type" value="Genomic_DNA"/>
</dbReference>
<dbReference type="InterPro" id="IPR015815">
    <property type="entry name" value="HIBADH-related"/>
</dbReference>
<feature type="domain" description="6-phosphogluconate dehydrogenase NADP-binding" evidence="4">
    <location>
        <begin position="15"/>
        <end position="170"/>
    </location>
</feature>
<dbReference type="PANTHER" id="PTHR43060">
    <property type="entry name" value="3-HYDROXYISOBUTYRATE DEHYDROGENASE-LIKE 1, MITOCHONDRIAL-RELATED"/>
    <property type="match status" value="1"/>
</dbReference>
<evidence type="ECO:0000259" key="5">
    <source>
        <dbReference type="Pfam" id="PF14833"/>
    </source>
</evidence>
<name>A0AAE2CXN2_9LAMI</name>
<dbReference type="Proteomes" id="UP001293254">
    <property type="component" value="Unassembled WGS sequence"/>
</dbReference>
<dbReference type="GO" id="GO:0050661">
    <property type="term" value="F:NADP binding"/>
    <property type="evidence" value="ECO:0007669"/>
    <property type="project" value="InterPro"/>
</dbReference>
<feature type="active site" evidence="3">
    <location>
        <position position="180"/>
    </location>
</feature>
<dbReference type="Gene3D" id="3.40.50.720">
    <property type="entry name" value="NAD(P)-binding Rossmann-like Domain"/>
    <property type="match status" value="1"/>
</dbReference>
<dbReference type="InterPro" id="IPR008927">
    <property type="entry name" value="6-PGluconate_DH-like_C_sf"/>
</dbReference>
<gene>
    <name evidence="6" type="ORF">Salat_0163000</name>
</gene>
<accession>A0AAE2CXN2</accession>
<dbReference type="GO" id="GO:0016616">
    <property type="term" value="F:oxidoreductase activity, acting on the CH-OH group of donors, NAD or NADP as acceptor"/>
    <property type="evidence" value="ECO:0007669"/>
    <property type="project" value="UniProtKB-ARBA"/>
</dbReference>